<dbReference type="Pfam" id="PF13365">
    <property type="entry name" value="Trypsin_2"/>
    <property type="match status" value="1"/>
</dbReference>
<evidence type="ECO:0000256" key="1">
    <source>
        <dbReference type="ARBA" id="ARBA00022670"/>
    </source>
</evidence>
<name>A0ABW0LF47_9BACI</name>
<evidence type="ECO:0000259" key="6">
    <source>
        <dbReference type="PROSITE" id="PS51178"/>
    </source>
</evidence>
<evidence type="ECO:0000256" key="2">
    <source>
        <dbReference type="ARBA" id="ARBA00022801"/>
    </source>
</evidence>
<evidence type="ECO:0000256" key="5">
    <source>
        <dbReference type="SAM" id="Phobius"/>
    </source>
</evidence>
<evidence type="ECO:0000313" key="7">
    <source>
        <dbReference type="EMBL" id="MFC5463557.1"/>
    </source>
</evidence>
<protein>
    <submittedName>
        <fullName evidence="7">Trypsin-like peptidase domain-containing protein</fullName>
    </submittedName>
</protein>
<dbReference type="SMART" id="SM00740">
    <property type="entry name" value="PASTA"/>
    <property type="match status" value="1"/>
</dbReference>
<feature type="transmembrane region" description="Helical" evidence="5">
    <location>
        <begin position="268"/>
        <end position="292"/>
    </location>
</feature>
<dbReference type="RefSeq" id="WP_382347200.1">
    <property type="nucleotide sequence ID" value="NZ_JBHSMC010000001.1"/>
</dbReference>
<gene>
    <name evidence="7" type="ORF">ACFPM4_02185</name>
</gene>
<accession>A0ABW0LF47</accession>
<dbReference type="CDD" id="cd06577">
    <property type="entry name" value="PASTA_pknB"/>
    <property type="match status" value="1"/>
</dbReference>
<keyword evidence="1" id="KW-0645">Protease</keyword>
<dbReference type="EMBL" id="JBHSMC010000001">
    <property type="protein sequence ID" value="MFC5463557.1"/>
    <property type="molecule type" value="Genomic_DNA"/>
</dbReference>
<dbReference type="Pfam" id="PF03793">
    <property type="entry name" value="PASTA"/>
    <property type="match status" value="1"/>
</dbReference>
<dbReference type="Gene3D" id="2.40.10.120">
    <property type="match status" value="1"/>
</dbReference>
<keyword evidence="5" id="KW-0812">Transmembrane</keyword>
<evidence type="ECO:0000256" key="4">
    <source>
        <dbReference type="SAM" id="MobiDB-lite"/>
    </source>
</evidence>
<dbReference type="PROSITE" id="PS51178">
    <property type="entry name" value="PASTA"/>
    <property type="match status" value="1"/>
</dbReference>
<dbReference type="PANTHER" id="PTHR43343">
    <property type="entry name" value="PEPTIDASE S12"/>
    <property type="match status" value="1"/>
</dbReference>
<dbReference type="Proteomes" id="UP001596147">
    <property type="component" value="Unassembled WGS sequence"/>
</dbReference>
<feature type="domain" description="PASTA" evidence="6">
    <location>
        <begin position="392"/>
        <end position="459"/>
    </location>
</feature>
<keyword evidence="8" id="KW-1185">Reference proteome</keyword>
<feature type="transmembrane region" description="Helical" evidence="5">
    <location>
        <begin position="331"/>
        <end position="354"/>
    </location>
</feature>
<dbReference type="InterPro" id="IPR009003">
    <property type="entry name" value="Peptidase_S1_PA"/>
</dbReference>
<dbReference type="InterPro" id="IPR051201">
    <property type="entry name" value="Chloro_Bact_Ser_Proteases"/>
</dbReference>
<dbReference type="Gene3D" id="3.30.10.20">
    <property type="match status" value="1"/>
</dbReference>
<dbReference type="InterPro" id="IPR005543">
    <property type="entry name" value="PASTA_dom"/>
</dbReference>
<dbReference type="InterPro" id="IPR011990">
    <property type="entry name" value="TPR-like_helical_dom_sf"/>
</dbReference>
<dbReference type="SUPFAM" id="SSF48452">
    <property type="entry name" value="TPR-like"/>
    <property type="match status" value="1"/>
</dbReference>
<proteinExistence type="predicted"/>
<comment type="caution">
    <text evidence="7">The sequence shown here is derived from an EMBL/GenBank/DDBJ whole genome shotgun (WGS) entry which is preliminary data.</text>
</comment>
<evidence type="ECO:0000256" key="3">
    <source>
        <dbReference type="ARBA" id="ARBA00022825"/>
    </source>
</evidence>
<keyword evidence="3" id="KW-0720">Serine protease</keyword>
<dbReference type="InterPro" id="IPR001940">
    <property type="entry name" value="Peptidase_S1C"/>
</dbReference>
<sequence length="800" mass="90567">MIDKLRSVKGLYLFLFFITLLLMSFILLLPNQKNAEAKSIDEFRNSVVRILCMDVTGRMYTGTGFAIGLDKPVKHIVTNYHVIEPNLEDVHILITDNNRMKAKVIDYDQEKDIAILELTEELTNREPLEIGNVESVKPGQEVYALGFPGDADLIDDSPSGDPDDVSITKGIISKITTQEGRGIFQIDVSINPGNSGGPLINDNGHVLGINTFTVTTATGINGAVRVDELIPMLDSLKIKYMTADDQEQVDSSITNSKNPSSEENSFPFIWVIVIAGIALLIMMVGIILIMIWKKQRNDSQIHQKSLVITPNMNVEYKQDAVAQPKKKTAKWLWIGIGAGASLIIIISISAIFVVNHFILNNSNSTTTNDSPKDKQQQPQKDDDEPDDEEDIVINEVMVPNLINLNETEATTLLEQKGLILGMISYVESLYVNKGIVIKQSLQAEQNVNENEIIDIEVSKGIALPFDEESVKSQHLDIVYEYWDNGYNLNQDKDYIGALRLYIQARDMANILYEFDGNFDAQYAIGVLNRNISLMKRTLGYHAYALLDIQNSVVQLEELRAKDSIFQKNPKELGDSYGDLSYLQILNELPNEAVESAQKAIDINSTSNLFIVNLAHAYLFSNNYEEAFQLYSQHKYDQVTDQVIFADFVLQDFDYFKELNITHPDMDKIIELYSNLDIEDVSDEEEIIRTIEANADAMEIESVEEYMNTIDPQTPNYQVTVDITTDFFQNYDNIKVELQNIEFLEINENTANVKLEQFLTCTDGTNQLEAHTIFIHHLVRADENNNNDYKWLIHSTTEIQQ</sequence>
<keyword evidence="5" id="KW-1133">Transmembrane helix</keyword>
<keyword evidence="2" id="KW-0378">Hydrolase</keyword>
<feature type="transmembrane region" description="Helical" evidence="5">
    <location>
        <begin position="12"/>
        <end position="29"/>
    </location>
</feature>
<dbReference type="SUPFAM" id="SSF50494">
    <property type="entry name" value="Trypsin-like serine proteases"/>
    <property type="match status" value="1"/>
</dbReference>
<feature type="region of interest" description="Disordered" evidence="4">
    <location>
        <begin position="364"/>
        <end position="387"/>
    </location>
</feature>
<evidence type="ECO:0000313" key="8">
    <source>
        <dbReference type="Proteomes" id="UP001596147"/>
    </source>
</evidence>
<keyword evidence="5" id="KW-0472">Membrane</keyword>
<reference evidence="8" key="1">
    <citation type="journal article" date="2019" name="Int. J. Syst. Evol. Microbiol.">
        <title>The Global Catalogue of Microorganisms (GCM) 10K type strain sequencing project: providing services to taxonomists for standard genome sequencing and annotation.</title>
        <authorList>
            <consortium name="The Broad Institute Genomics Platform"/>
            <consortium name="The Broad Institute Genome Sequencing Center for Infectious Disease"/>
            <person name="Wu L."/>
            <person name="Ma J."/>
        </authorList>
    </citation>
    <scope>NUCLEOTIDE SEQUENCE [LARGE SCALE GENOMIC DNA]</scope>
    <source>
        <strain evidence="8">CGMCC 1.12237</strain>
    </source>
</reference>
<dbReference type="PANTHER" id="PTHR43343:SF3">
    <property type="entry name" value="PROTEASE DO-LIKE 8, CHLOROPLASTIC"/>
    <property type="match status" value="1"/>
</dbReference>
<organism evidence="7 8">
    <name type="scientific">Lederbergia graminis</name>
    <dbReference type="NCBI Taxonomy" id="735518"/>
    <lineage>
        <taxon>Bacteria</taxon>
        <taxon>Bacillati</taxon>
        <taxon>Bacillota</taxon>
        <taxon>Bacilli</taxon>
        <taxon>Bacillales</taxon>
        <taxon>Bacillaceae</taxon>
        <taxon>Lederbergia</taxon>
    </lineage>
</organism>
<dbReference type="PRINTS" id="PR00834">
    <property type="entry name" value="PROTEASES2C"/>
</dbReference>
<dbReference type="Gene3D" id="1.25.40.10">
    <property type="entry name" value="Tetratricopeptide repeat domain"/>
    <property type="match status" value="1"/>
</dbReference>